<evidence type="ECO:0000313" key="3">
    <source>
        <dbReference type="EMBL" id="RRB09914.1"/>
    </source>
</evidence>
<sequence length="270" mass="29075">MKNALPASVMSLFLFLTVLAACHNDPLEPEYGTVQLKFANVVGAQDLKLDSTSYTNGSGEPFTVTKLNYFISNIKLKKADGSAYVVPQDSSYFLVSQSNPASQLITLRNVPVDDYTGIDFVVGVDSLRNTMEIGKRTGALDPGGAAAGMYWDWNSGYIFLKLEGTSAKAPADATGKHNFMYHIGLFGGYKKESKTINNLRTIQLAFGTGPAHVIVNGTTGVQIKANVLKIFDGVKRLSIAAHPDIMVSDSSEIVANNYAKMFSVGTVQVD</sequence>
<dbReference type="Proteomes" id="UP000274271">
    <property type="component" value="Unassembled WGS sequence"/>
</dbReference>
<dbReference type="PROSITE" id="PS51257">
    <property type="entry name" value="PROKAR_LIPOPROTEIN"/>
    <property type="match status" value="1"/>
</dbReference>
<feature type="domain" description="Copper-binding protein MbnP-like" evidence="2">
    <location>
        <begin position="32"/>
        <end position="245"/>
    </location>
</feature>
<keyword evidence="1" id="KW-0732">Signal</keyword>
<dbReference type="Pfam" id="PF20243">
    <property type="entry name" value="MbnP"/>
    <property type="match status" value="1"/>
</dbReference>
<dbReference type="InterPro" id="IPR046863">
    <property type="entry name" value="MbnP-like_dom"/>
</dbReference>
<proteinExistence type="predicted"/>
<evidence type="ECO:0000256" key="1">
    <source>
        <dbReference type="SAM" id="SignalP"/>
    </source>
</evidence>
<comment type="caution">
    <text evidence="3">The sequence shown here is derived from an EMBL/GenBank/DDBJ whole genome shotgun (WGS) entry which is preliminary data.</text>
</comment>
<reference evidence="3 4" key="1">
    <citation type="submission" date="2018-11" db="EMBL/GenBank/DDBJ databases">
        <authorList>
            <person name="Zhou Z."/>
            <person name="Wang G."/>
        </authorList>
    </citation>
    <scope>NUCLEOTIDE SEQUENCE [LARGE SCALE GENOMIC DNA]</scope>
    <source>
        <strain evidence="3 4">KCTC42998</strain>
    </source>
</reference>
<accession>A0A3P1CAM1</accession>
<protein>
    <recommendedName>
        <fullName evidence="2">Copper-binding protein MbnP-like domain-containing protein</fullName>
    </recommendedName>
</protein>
<gene>
    <name evidence="3" type="ORF">EHT87_30815</name>
</gene>
<evidence type="ECO:0000313" key="4">
    <source>
        <dbReference type="Proteomes" id="UP000274271"/>
    </source>
</evidence>
<keyword evidence="4" id="KW-1185">Reference proteome</keyword>
<dbReference type="EMBL" id="RQJP01000008">
    <property type="protein sequence ID" value="RRB09914.1"/>
    <property type="molecule type" value="Genomic_DNA"/>
</dbReference>
<organism evidence="3 4">
    <name type="scientific">Larkinella knui</name>
    <dbReference type="NCBI Taxonomy" id="2025310"/>
    <lineage>
        <taxon>Bacteria</taxon>
        <taxon>Pseudomonadati</taxon>
        <taxon>Bacteroidota</taxon>
        <taxon>Cytophagia</taxon>
        <taxon>Cytophagales</taxon>
        <taxon>Spirosomataceae</taxon>
        <taxon>Larkinella</taxon>
    </lineage>
</organism>
<dbReference type="OrthoDB" id="1422031at2"/>
<name>A0A3P1CAM1_9BACT</name>
<feature type="chain" id="PRO_5018068036" description="Copper-binding protein MbnP-like domain-containing protein" evidence="1">
    <location>
        <begin position="21"/>
        <end position="270"/>
    </location>
</feature>
<dbReference type="AlphaFoldDB" id="A0A3P1CAM1"/>
<feature type="signal peptide" evidence="1">
    <location>
        <begin position="1"/>
        <end position="20"/>
    </location>
</feature>
<evidence type="ECO:0000259" key="2">
    <source>
        <dbReference type="Pfam" id="PF20243"/>
    </source>
</evidence>